<evidence type="ECO:0000313" key="2">
    <source>
        <dbReference type="EMBL" id="JAB66451.1"/>
    </source>
</evidence>
<feature type="domain" description="Mitochondrial outer membrane transport complex Sam37/metaxin N-terminal" evidence="1">
    <location>
        <begin position="25"/>
        <end position="119"/>
    </location>
</feature>
<protein>
    <submittedName>
        <fullName evidence="2">Metaxin</fullName>
    </submittedName>
</protein>
<name>V5IA07_ANOGL</name>
<sequence length="123" mass="14364">MSQQEKFQLYVYDGDYSLPSLDVECLKSILYTAVAEVPVQVRLLNNFKHCVFYNAPTFVHKNLLFKSFHEMMLYLRTLNYNIDNKLSSKQSSESLALTNLVQSKLKPVTEFVYWLDQRNPKGS</sequence>
<dbReference type="OrthoDB" id="5835136at2759"/>
<dbReference type="InterPro" id="IPR019564">
    <property type="entry name" value="Sam37/metaxin_N"/>
</dbReference>
<accession>V5IA07</accession>
<gene>
    <name evidence="2" type="primary">MTX1</name>
</gene>
<organism evidence="2">
    <name type="scientific">Anoplophora glabripennis</name>
    <name type="common">Asian longhorn beetle</name>
    <name type="synonym">Anoplophora nobilis</name>
    <dbReference type="NCBI Taxonomy" id="217634"/>
    <lineage>
        <taxon>Eukaryota</taxon>
        <taxon>Metazoa</taxon>
        <taxon>Ecdysozoa</taxon>
        <taxon>Arthropoda</taxon>
        <taxon>Hexapoda</taxon>
        <taxon>Insecta</taxon>
        <taxon>Pterygota</taxon>
        <taxon>Neoptera</taxon>
        <taxon>Endopterygota</taxon>
        <taxon>Coleoptera</taxon>
        <taxon>Polyphaga</taxon>
        <taxon>Cucujiformia</taxon>
        <taxon>Chrysomeloidea</taxon>
        <taxon>Cerambycidae</taxon>
        <taxon>Lamiinae</taxon>
        <taxon>Lamiini</taxon>
        <taxon>Anoplophora</taxon>
    </lineage>
</organism>
<dbReference type="Pfam" id="PF10568">
    <property type="entry name" value="Tom37"/>
    <property type="match status" value="1"/>
</dbReference>
<dbReference type="EMBL" id="GALX01002015">
    <property type="protein sequence ID" value="JAB66451.1"/>
    <property type="molecule type" value="Transcribed_RNA"/>
</dbReference>
<evidence type="ECO:0000259" key="1">
    <source>
        <dbReference type="Pfam" id="PF10568"/>
    </source>
</evidence>
<proteinExistence type="predicted"/>
<dbReference type="GO" id="GO:0001401">
    <property type="term" value="C:SAM complex"/>
    <property type="evidence" value="ECO:0007669"/>
    <property type="project" value="InterPro"/>
</dbReference>
<reference evidence="2" key="1">
    <citation type="submission" date="2013-07" db="EMBL/GenBank/DDBJ databases">
        <title>Midgut Transcriptome Profiling of Anoplphora glabripennis, a Lignocellulose Degrading, Wood-Boring Cerambycid.</title>
        <authorList>
            <person name="Scully E.D."/>
            <person name="Hoover K."/>
            <person name="Carlson J.E."/>
            <person name="Tien M."/>
            <person name="Geib S.M."/>
        </authorList>
    </citation>
    <scope>NUCLEOTIDE SEQUENCE</scope>
</reference>
<dbReference type="AlphaFoldDB" id="V5IA07"/>